<accession>A0A7J0H0K4</accession>
<dbReference type="Proteomes" id="UP000585474">
    <property type="component" value="Unassembled WGS sequence"/>
</dbReference>
<dbReference type="EMBL" id="BJWL01000025">
    <property type="protein sequence ID" value="GFZ16613.1"/>
    <property type="molecule type" value="Genomic_DNA"/>
</dbReference>
<gene>
    <name evidence="1" type="ORF">Acr_25g0010220</name>
</gene>
<evidence type="ECO:0000313" key="1">
    <source>
        <dbReference type="EMBL" id="GFZ16613.1"/>
    </source>
</evidence>
<proteinExistence type="predicted"/>
<keyword evidence="2" id="KW-1185">Reference proteome</keyword>
<comment type="caution">
    <text evidence="1">The sequence shown here is derived from an EMBL/GenBank/DDBJ whole genome shotgun (WGS) entry which is preliminary data.</text>
</comment>
<protein>
    <submittedName>
        <fullName evidence="1">Uncharacterized protein</fullName>
    </submittedName>
</protein>
<evidence type="ECO:0000313" key="2">
    <source>
        <dbReference type="Proteomes" id="UP000585474"/>
    </source>
</evidence>
<sequence>MSESSPETPSDLKGTVTWHRKIPNELRPIDSLNVAMLMNVTQALEHRFRVPPDFGLMKIPADGVSDAVGQAAAAGNRRTRERCCATWVPHSLVVSAPKQRRIWGQYWNLWCNLSLSKERAGLVHWGSFLTHERREMRRRMVSEGNFGPYNLG</sequence>
<dbReference type="AlphaFoldDB" id="A0A7J0H0K4"/>
<organism evidence="1 2">
    <name type="scientific">Actinidia rufa</name>
    <dbReference type="NCBI Taxonomy" id="165716"/>
    <lineage>
        <taxon>Eukaryota</taxon>
        <taxon>Viridiplantae</taxon>
        <taxon>Streptophyta</taxon>
        <taxon>Embryophyta</taxon>
        <taxon>Tracheophyta</taxon>
        <taxon>Spermatophyta</taxon>
        <taxon>Magnoliopsida</taxon>
        <taxon>eudicotyledons</taxon>
        <taxon>Gunneridae</taxon>
        <taxon>Pentapetalae</taxon>
        <taxon>asterids</taxon>
        <taxon>Ericales</taxon>
        <taxon>Actinidiaceae</taxon>
        <taxon>Actinidia</taxon>
    </lineage>
</organism>
<name>A0A7J0H0K4_9ERIC</name>
<reference evidence="1 2" key="1">
    <citation type="submission" date="2019-07" db="EMBL/GenBank/DDBJ databases">
        <title>De Novo Assembly of kiwifruit Actinidia rufa.</title>
        <authorList>
            <person name="Sugita-Konishi S."/>
            <person name="Sato K."/>
            <person name="Mori E."/>
            <person name="Abe Y."/>
            <person name="Kisaki G."/>
            <person name="Hamano K."/>
            <person name="Suezawa K."/>
            <person name="Otani M."/>
            <person name="Fukuda T."/>
            <person name="Manabe T."/>
            <person name="Gomi K."/>
            <person name="Tabuchi M."/>
            <person name="Akimitsu K."/>
            <person name="Kataoka I."/>
        </authorList>
    </citation>
    <scope>NUCLEOTIDE SEQUENCE [LARGE SCALE GENOMIC DNA]</scope>
    <source>
        <strain evidence="2">cv. Fuchu</strain>
    </source>
</reference>